<dbReference type="RefSeq" id="WP_041747007.1">
    <property type="nucleotide sequence ID" value="NZ_CADILN010000024.1"/>
</dbReference>
<reference evidence="1 2" key="1">
    <citation type="submission" date="2020-04" db="EMBL/GenBank/DDBJ databases">
        <authorList>
            <person name="De Canck E."/>
        </authorList>
    </citation>
    <scope>NUCLEOTIDE SEQUENCE [LARGE SCALE GENOMIC DNA]</scope>
    <source>
        <strain evidence="1 2">LMG 9964</strain>
    </source>
</reference>
<evidence type="ECO:0000313" key="2">
    <source>
        <dbReference type="Proteomes" id="UP000494102"/>
    </source>
</evidence>
<evidence type="ECO:0000313" key="1">
    <source>
        <dbReference type="EMBL" id="CAB4053017.1"/>
    </source>
</evidence>
<dbReference type="EMBL" id="CADILN010000024">
    <property type="protein sequence ID" value="CAB4053017.1"/>
    <property type="molecule type" value="Genomic_DNA"/>
</dbReference>
<name>A0A6J5KHC0_9BURK</name>
<protein>
    <submittedName>
        <fullName evidence="1">Uncharacterized protein</fullName>
    </submittedName>
</protein>
<organism evidence="1 2">
    <name type="scientific">Paraburkholderia phenoliruptrix</name>
    <dbReference type="NCBI Taxonomy" id="252970"/>
    <lineage>
        <taxon>Bacteria</taxon>
        <taxon>Pseudomonadati</taxon>
        <taxon>Pseudomonadota</taxon>
        <taxon>Betaproteobacteria</taxon>
        <taxon>Burkholderiales</taxon>
        <taxon>Burkholderiaceae</taxon>
        <taxon>Paraburkholderia</taxon>
    </lineage>
</organism>
<proteinExistence type="predicted"/>
<dbReference type="AlphaFoldDB" id="A0A6J5KHC0"/>
<accession>A0A6J5KHC0</accession>
<sequence>MLSTQVNMAMFGMSDAAIEFETVRERNCAGQKSQYATLLQAPMSSLASSANDGADVYSAAILGYN</sequence>
<gene>
    <name evidence="1" type="ORF">LMG9964_06708</name>
</gene>
<dbReference type="Proteomes" id="UP000494102">
    <property type="component" value="Unassembled WGS sequence"/>
</dbReference>